<evidence type="ECO:0000313" key="8">
    <source>
        <dbReference type="Proteomes" id="UP001154078"/>
    </source>
</evidence>
<evidence type="ECO:0000256" key="1">
    <source>
        <dbReference type="ARBA" id="ARBA00004141"/>
    </source>
</evidence>
<proteinExistence type="inferred from homology"/>
<keyword evidence="5" id="KW-0325">Glycoprotein</keyword>
<name>A0A9P0BBC2_BRAAE</name>
<comment type="similarity">
    <text evidence="6">Belongs to the NALF family.</text>
</comment>
<organism evidence="7 8">
    <name type="scientific">Brassicogethes aeneus</name>
    <name type="common">Rape pollen beetle</name>
    <name type="synonym">Meligethes aeneus</name>
    <dbReference type="NCBI Taxonomy" id="1431903"/>
    <lineage>
        <taxon>Eukaryota</taxon>
        <taxon>Metazoa</taxon>
        <taxon>Ecdysozoa</taxon>
        <taxon>Arthropoda</taxon>
        <taxon>Hexapoda</taxon>
        <taxon>Insecta</taxon>
        <taxon>Pterygota</taxon>
        <taxon>Neoptera</taxon>
        <taxon>Endopterygota</taxon>
        <taxon>Coleoptera</taxon>
        <taxon>Polyphaga</taxon>
        <taxon>Cucujiformia</taxon>
        <taxon>Nitidulidae</taxon>
        <taxon>Meligethinae</taxon>
        <taxon>Brassicogethes</taxon>
    </lineage>
</organism>
<dbReference type="OrthoDB" id="10047996at2759"/>
<dbReference type="GO" id="GO:0015275">
    <property type="term" value="F:stretch-activated, monoatomic cation-selective, calcium channel activity"/>
    <property type="evidence" value="ECO:0007669"/>
    <property type="project" value="TreeGrafter"/>
</dbReference>
<evidence type="ECO:0000256" key="5">
    <source>
        <dbReference type="ARBA" id="ARBA00023180"/>
    </source>
</evidence>
<dbReference type="Gene3D" id="1.10.2000.10">
    <property type="entry name" value="Frizzled cysteine-rich domain"/>
    <property type="match status" value="1"/>
</dbReference>
<dbReference type="Proteomes" id="UP001154078">
    <property type="component" value="Chromosome 5"/>
</dbReference>
<evidence type="ECO:0000256" key="3">
    <source>
        <dbReference type="ARBA" id="ARBA00022989"/>
    </source>
</evidence>
<dbReference type="PANTHER" id="PTHR15819">
    <property type="entry name" value="TRANSMEMBRANE PROTEIN FAM155"/>
    <property type="match status" value="1"/>
</dbReference>
<evidence type="ECO:0000313" key="7">
    <source>
        <dbReference type="EMBL" id="CAH0558152.1"/>
    </source>
</evidence>
<evidence type="ECO:0000256" key="6">
    <source>
        <dbReference type="ARBA" id="ARBA00029445"/>
    </source>
</evidence>
<keyword evidence="2" id="KW-0812">Transmembrane</keyword>
<accession>A0A9P0BBC2</accession>
<dbReference type="AlphaFoldDB" id="A0A9P0BBC2"/>
<dbReference type="EMBL" id="OV121136">
    <property type="protein sequence ID" value="CAH0558152.1"/>
    <property type="molecule type" value="Genomic_DNA"/>
</dbReference>
<sequence length="282" mass="31074">MRHCCEHAVDSALPPAVFQGGTTCRKHLQALIDLDYLVRKVACGIHDLLTHYDCEQSYSIVHTCQNCENAYRRWVCSSLVPHYSLEGERVRPCLSVCHDVEQQCPYLLPQDWTNTTLHTQTGETTSHGPTPQYAGEPTFLCLDPNIPEQSYNSSNGDEDCCYTHCGSSGRGATAATIKASATLPRDSTRTASQILGLCEHCPGRPGGGGKKEGGDLASSATRTRPPRTVIKVFLLWTAWTLSQNTPLTVFNIFKCLLVLCAINVRTTVAILWTKTIWIRSCS</sequence>
<keyword evidence="8" id="KW-1185">Reference proteome</keyword>
<keyword evidence="4" id="KW-0472">Membrane</keyword>
<keyword evidence="3" id="KW-1133">Transmembrane helix</keyword>
<dbReference type="InterPro" id="IPR055288">
    <property type="entry name" value="NALCN_aux_factor_1/2"/>
</dbReference>
<reference evidence="7" key="1">
    <citation type="submission" date="2021-12" db="EMBL/GenBank/DDBJ databases">
        <authorList>
            <person name="King R."/>
        </authorList>
    </citation>
    <scope>NUCLEOTIDE SEQUENCE</scope>
</reference>
<protein>
    <submittedName>
        <fullName evidence="7">Uncharacterized protein</fullName>
    </submittedName>
</protein>
<comment type="subcellular location">
    <subcellularLocation>
        <location evidence="1">Membrane</location>
        <topology evidence="1">Multi-pass membrane protein</topology>
    </subcellularLocation>
</comment>
<dbReference type="PANTHER" id="PTHR15819:SF11">
    <property type="entry name" value="MID1, ISOFORM A"/>
    <property type="match status" value="1"/>
</dbReference>
<dbReference type="InterPro" id="IPR036790">
    <property type="entry name" value="Frizzled_dom_sf"/>
</dbReference>
<dbReference type="GO" id="GO:0005886">
    <property type="term" value="C:plasma membrane"/>
    <property type="evidence" value="ECO:0007669"/>
    <property type="project" value="TreeGrafter"/>
</dbReference>
<dbReference type="GO" id="GO:0098703">
    <property type="term" value="P:calcium ion import across plasma membrane"/>
    <property type="evidence" value="ECO:0007669"/>
    <property type="project" value="TreeGrafter"/>
</dbReference>
<evidence type="ECO:0000256" key="2">
    <source>
        <dbReference type="ARBA" id="ARBA00022692"/>
    </source>
</evidence>
<gene>
    <name evidence="7" type="ORF">MELIAE_LOCUS8688</name>
</gene>
<evidence type="ECO:0000256" key="4">
    <source>
        <dbReference type="ARBA" id="ARBA00023136"/>
    </source>
</evidence>